<evidence type="ECO:0000313" key="3">
    <source>
        <dbReference type="EMBL" id="CAK1555160.1"/>
    </source>
</evidence>
<evidence type="ECO:0000313" key="4">
    <source>
        <dbReference type="Proteomes" id="UP001497472"/>
    </source>
</evidence>
<feature type="chain" id="PRO_5043763037" description="Secreted protein" evidence="2">
    <location>
        <begin position="17"/>
        <end position="73"/>
    </location>
</feature>
<protein>
    <recommendedName>
        <fullName evidence="5">Secreted protein</fullName>
    </recommendedName>
</protein>
<evidence type="ECO:0000256" key="1">
    <source>
        <dbReference type="SAM" id="MobiDB-lite"/>
    </source>
</evidence>
<name>A0AAV1K0N1_9NEOP</name>
<feature type="signal peptide" evidence="2">
    <location>
        <begin position="1"/>
        <end position="16"/>
    </location>
</feature>
<sequence length="73" mass="7936">MRATVLSFTLLIECVAKCRMEKASESNACDTAGSTTRARSLLLNGVAKYGEPQAPTASPPPVWRRRLQSSLLQ</sequence>
<dbReference type="AlphaFoldDB" id="A0AAV1K0N1"/>
<gene>
    <name evidence="3" type="ORF">LNINA_LOCUS13996</name>
</gene>
<reference evidence="3 4" key="1">
    <citation type="submission" date="2023-11" db="EMBL/GenBank/DDBJ databases">
        <authorList>
            <person name="Okamura Y."/>
        </authorList>
    </citation>
    <scope>NUCLEOTIDE SEQUENCE [LARGE SCALE GENOMIC DNA]</scope>
</reference>
<dbReference type="EMBL" id="CAVLEF010000280">
    <property type="protein sequence ID" value="CAK1555160.1"/>
    <property type="molecule type" value="Genomic_DNA"/>
</dbReference>
<evidence type="ECO:0008006" key="5">
    <source>
        <dbReference type="Google" id="ProtNLM"/>
    </source>
</evidence>
<keyword evidence="4" id="KW-1185">Reference proteome</keyword>
<evidence type="ECO:0000256" key="2">
    <source>
        <dbReference type="SAM" id="SignalP"/>
    </source>
</evidence>
<proteinExistence type="predicted"/>
<feature type="region of interest" description="Disordered" evidence="1">
    <location>
        <begin position="49"/>
        <end position="73"/>
    </location>
</feature>
<dbReference type="Proteomes" id="UP001497472">
    <property type="component" value="Unassembled WGS sequence"/>
</dbReference>
<comment type="caution">
    <text evidence="3">The sequence shown here is derived from an EMBL/GenBank/DDBJ whole genome shotgun (WGS) entry which is preliminary data.</text>
</comment>
<organism evidence="3 4">
    <name type="scientific">Leptosia nina</name>
    <dbReference type="NCBI Taxonomy" id="320188"/>
    <lineage>
        <taxon>Eukaryota</taxon>
        <taxon>Metazoa</taxon>
        <taxon>Ecdysozoa</taxon>
        <taxon>Arthropoda</taxon>
        <taxon>Hexapoda</taxon>
        <taxon>Insecta</taxon>
        <taxon>Pterygota</taxon>
        <taxon>Neoptera</taxon>
        <taxon>Endopterygota</taxon>
        <taxon>Lepidoptera</taxon>
        <taxon>Glossata</taxon>
        <taxon>Ditrysia</taxon>
        <taxon>Papilionoidea</taxon>
        <taxon>Pieridae</taxon>
        <taxon>Pierinae</taxon>
        <taxon>Leptosia</taxon>
    </lineage>
</organism>
<accession>A0AAV1K0N1</accession>
<keyword evidence="2" id="KW-0732">Signal</keyword>